<dbReference type="AlphaFoldDB" id="A0AAW5J9V0"/>
<organism evidence="2 3">
    <name type="scientific">Pseudomonas savastanoi</name>
    <name type="common">Pseudomonas syringae pv. savastanoi</name>
    <dbReference type="NCBI Taxonomy" id="29438"/>
    <lineage>
        <taxon>Bacteria</taxon>
        <taxon>Pseudomonadati</taxon>
        <taxon>Pseudomonadota</taxon>
        <taxon>Gammaproteobacteria</taxon>
        <taxon>Pseudomonadales</taxon>
        <taxon>Pseudomonadaceae</taxon>
        <taxon>Pseudomonas</taxon>
    </lineage>
</organism>
<protein>
    <submittedName>
        <fullName evidence="2">Uncharacterized protein</fullName>
    </submittedName>
</protein>
<name>A0AAW5J9V0_PSESS</name>
<feature type="region of interest" description="Disordered" evidence="1">
    <location>
        <begin position="1"/>
        <end position="21"/>
    </location>
</feature>
<evidence type="ECO:0000313" key="2">
    <source>
        <dbReference type="EMBL" id="MCQ3024313.1"/>
    </source>
</evidence>
<dbReference type="EMBL" id="JANAKN010000222">
    <property type="protein sequence ID" value="MCQ3024313.1"/>
    <property type="molecule type" value="Genomic_DNA"/>
</dbReference>
<gene>
    <name evidence="2" type="ORF">NLO85_28370</name>
</gene>
<dbReference type="Proteomes" id="UP001206018">
    <property type="component" value="Unassembled WGS sequence"/>
</dbReference>
<accession>A0AAW5J9V0</accession>
<proteinExistence type="predicted"/>
<sequence length="108" mass="11817">MPESKVPLQGSQTDGTPAGGWPALSAVNKHLLHQHVLIKGNRTLLSINRAACGCKLWDFEIGYHSQNRVDPSSAQAYTWRQRPKNVNGRAGQKPRQSRPVSNAPGILP</sequence>
<feature type="region of interest" description="Disordered" evidence="1">
    <location>
        <begin position="70"/>
        <end position="108"/>
    </location>
</feature>
<feature type="non-terminal residue" evidence="2">
    <location>
        <position position="108"/>
    </location>
</feature>
<comment type="caution">
    <text evidence="2">The sequence shown here is derived from an EMBL/GenBank/DDBJ whole genome shotgun (WGS) entry which is preliminary data.</text>
</comment>
<evidence type="ECO:0000313" key="3">
    <source>
        <dbReference type="Proteomes" id="UP001206018"/>
    </source>
</evidence>
<reference evidence="2" key="1">
    <citation type="submission" date="2022-07" db="EMBL/GenBank/DDBJ databases">
        <title>The diversity of lipopeptides in the P. syringae complex parallels phylogeny and sheds light on structural diversification during evolutionary history.</title>
        <authorList>
            <person name="Bricout A."/>
            <person name="Morris C.E."/>
            <person name="Chandeysson C."/>
            <person name="Duban M."/>
            <person name="Boistel C."/>
            <person name="Chataigne G."/>
            <person name="Lecouturier D."/>
            <person name="Jacques P."/>
            <person name="Leclere V."/>
            <person name="Rochex A."/>
        </authorList>
    </citation>
    <scope>NUCLEOTIDE SEQUENCE</scope>
    <source>
        <strain evidence="2">LYR0002</strain>
    </source>
</reference>
<evidence type="ECO:0000256" key="1">
    <source>
        <dbReference type="SAM" id="MobiDB-lite"/>
    </source>
</evidence>